<evidence type="ECO:0000313" key="4">
    <source>
        <dbReference type="Proteomes" id="UP000596742"/>
    </source>
</evidence>
<dbReference type="Gene3D" id="3.30.950.30">
    <property type="entry name" value="Schlafen, AAA domain"/>
    <property type="match status" value="1"/>
</dbReference>
<dbReference type="EMBL" id="UYJE01005115">
    <property type="protein sequence ID" value="VDI34116.1"/>
    <property type="molecule type" value="Genomic_DNA"/>
</dbReference>
<dbReference type="Proteomes" id="UP000596742">
    <property type="component" value="Unassembled WGS sequence"/>
</dbReference>
<dbReference type="AlphaFoldDB" id="A0A8B6EHZ1"/>
<comment type="caution">
    <text evidence="3">The sequence shown here is derived from an EMBL/GenBank/DDBJ whole genome shotgun (WGS) entry which is preliminary data.</text>
</comment>
<dbReference type="InterPro" id="IPR029684">
    <property type="entry name" value="Schlafen"/>
</dbReference>
<dbReference type="Pfam" id="PF04326">
    <property type="entry name" value="SLFN_AlbA_2"/>
    <property type="match status" value="1"/>
</dbReference>
<evidence type="ECO:0000313" key="3">
    <source>
        <dbReference type="EMBL" id="VDI34116.1"/>
    </source>
</evidence>
<evidence type="ECO:0000256" key="1">
    <source>
        <dbReference type="SAM" id="MobiDB-lite"/>
    </source>
</evidence>
<reference evidence="3" key="1">
    <citation type="submission" date="2018-11" db="EMBL/GenBank/DDBJ databases">
        <authorList>
            <person name="Alioto T."/>
            <person name="Alioto T."/>
        </authorList>
    </citation>
    <scope>NUCLEOTIDE SEQUENCE</scope>
</reference>
<dbReference type="PANTHER" id="PTHR12155:SF30">
    <property type="entry name" value="PROTEIN SLFN14"/>
    <property type="match status" value="1"/>
</dbReference>
<organism evidence="3 4">
    <name type="scientific">Mytilus galloprovincialis</name>
    <name type="common">Mediterranean mussel</name>
    <dbReference type="NCBI Taxonomy" id="29158"/>
    <lineage>
        <taxon>Eukaryota</taxon>
        <taxon>Metazoa</taxon>
        <taxon>Spiralia</taxon>
        <taxon>Lophotrochozoa</taxon>
        <taxon>Mollusca</taxon>
        <taxon>Bivalvia</taxon>
        <taxon>Autobranchia</taxon>
        <taxon>Pteriomorphia</taxon>
        <taxon>Mytilida</taxon>
        <taxon>Mytiloidea</taxon>
        <taxon>Mytilidae</taxon>
        <taxon>Mytilinae</taxon>
        <taxon>Mytilus</taxon>
    </lineage>
</organism>
<feature type="region of interest" description="Disordered" evidence="1">
    <location>
        <begin position="1"/>
        <end position="71"/>
    </location>
</feature>
<feature type="domain" description="Schlafen AlbA-2" evidence="2">
    <location>
        <begin position="282"/>
        <end position="340"/>
    </location>
</feature>
<dbReference type="InterPro" id="IPR038461">
    <property type="entry name" value="Schlafen_AlbA_2_dom_sf"/>
</dbReference>
<accession>A0A8B6EHZ1</accession>
<dbReference type="InterPro" id="IPR007421">
    <property type="entry name" value="Schlafen_AlbA_2_dom"/>
</dbReference>
<sequence>MNNVNSDGDRISNQNKKDGAHGIVSGTDVGELKGNNSSLNMEEKNPQNDRKQEERNETHLPPDQGLTDKNVSSCSNLDVCNVLSEQKEMEAVVENSRSKRDFKVLQPYIQHTKEKGAIPKKGLDKFMHKTVDNMVDIFIRNKTKEEKKKVIKVVMTYISASLNTNGGIVKLNNRHWEKATGKDLDEWYGDVEKQLFSDSPKFIKFEGKYNMEILCLRIKPLHHRIFSVDTYLYFPRNTDIVEAKYAQAIDILLIRDKSGSLSELPAVEGDFDCDQTHLTLSENDQIQFKEITSKNIPGTFSSMINRYISAFSNHKGGRIIFGIEDKKFKVVGVELTEEDKQSI</sequence>
<protein>
    <recommendedName>
        <fullName evidence="2">Schlafen AlbA-2 domain-containing protein</fullName>
    </recommendedName>
</protein>
<dbReference type="PANTHER" id="PTHR12155">
    <property type="entry name" value="SCHLAFEN"/>
    <property type="match status" value="1"/>
</dbReference>
<gene>
    <name evidence="3" type="ORF">MGAL_10B034275</name>
</gene>
<feature type="compositionally biased region" description="Basic and acidic residues" evidence="1">
    <location>
        <begin position="41"/>
        <end position="60"/>
    </location>
</feature>
<evidence type="ECO:0000259" key="2">
    <source>
        <dbReference type="Pfam" id="PF04326"/>
    </source>
</evidence>
<name>A0A8B6EHZ1_MYTGA</name>
<feature type="non-terminal residue" evidence="3">
    <location>
        <position position="343"/>
    </location>
</feature>
<feature type="compositionally biased region" description="Basic and acidic residues" evidence="1">
    <location>
        <begin position="7"/>
        <end position="20"/>
    </location>
</feature>
<proteinExistence type="predicted"/>
<keyword evidence="4" id="KW-1185">Reference proteome</keyword>